<dbReference type="PANTHER" id="PTHR20531">
    <property type="entry name" value="N-ALPHA-ACETYLTRANSFERASE 40"/>
    <property type="match status" value="1"/>
</dbReference>
<evidence type="ECO:0000256" key="5">
    <source>
        <dbReference type="ARBA" id="ARBA00015043"/>
    </source>
</evidence>
<dbReference type="AlphaFoldDB" id="A0A1L9SBL7"/>
<dbReference type="OrthoDB" id="424551at2759"/>
<dbReference type="SUPFAM" id="SSF55729">
    <property type="entry name" value="Acyl-CoA N-acyltransferases (Nat)"/>
    <property type="match status" value="1"/>
</dbReference>
<dbReference type="GO" id="GO:0005737">
    <property type="term" value="C:cytoplasm"/>
    <property type="evidence" value="ECO:0007669"/>
    <property type="project" value="UniProtKB-SubCell"/>
</dbReference>
<keyword evidence="8" id="KW-0539">Nucleus</keyword>
<dbReference type="GO" id="GO:1990189">
    <property type="term" value="F:protein N-terminal-serine acetyltransferase activity"/>
    <property type="evidence" value="ECO:0007669"/>
    <property type="project" value="UniProtKB-EC"/>
</dbReference>
<dbReference type="GeneID" id="34614551"/>
<dbReference type="CDD" id="cd04301">
    <property type="entry name" value="NAT_SF"/>
    <property type="match status" value="1"/>
</dbReference>
<evidence type="ECO:0000256" key="4">
    <source>
        <dbReference type="ARBA" id="ARBA00012950"/>
    </source>
</evidence>
<comment type="catalytic activity">
    <reaction evidence="11">
        <text>N-terminal L-seryl-[histone H4] + acetyl-CoA = N-terminal N(alpha)-acetyl-L-seryl-[histone H4] + CoA + H(+)</text>
        <dbReference type="Rhea" id="RHEA:50596"/>
        <dbReference type="Rhea" id="RHEA-COMP:12740"/>
        <dbReference type="Rhea" id="RHEA-COMP:12743"/>
        <dbReference type="ChEBI" id="CHEBI:15378"/>
        <dbReference type="ChEBI" id="CHEBI:57287"/>
        <dbReference type="ChEBI" id="CHEBI:57288"/>
        <dbReference type="ChEBI" id="CHEBI:64738"/>
        <dbReference type="ChEBI" id="CHEBI:83690"/>
        <dbReference type="EC" id="2.3.1.257"/>
    </reaction>
</comment>
<comment type="similarity">
    <text evidence="3">Belongs to the acetyltransferase family. NAA40 subfamily.</text>
</comment>
<evidence type="ECO:0000256" key="3">
    <source>
        <dbReference type="ARBA" id="ARBA00008870"/>
    </source>
</evidence>
<dbReference type="Proteomes" id="UP000184188">
    <property type="component" value="Unassembled WGS sequence"/>
</dbReference>
<dbReference type="Gene3D" id="3.40.630.30">
    <property type="match status" value="1"/>
</dbReference>
<evidence type="ECO:0000256" key="6">
    <source>
        <dbReference type="ARBA" id="ARBA00022490"/>
    </source>
</evidence>
<evidence type="ECO:0000256" key="12">
    <source>
        <dbReference type="SAM" id="MobiDB-lite"/>
    </source>
</evidence>
<comment type="catalytic activity">
    <reaction evidence="10">
        <text>N-terminal L-seryl-[histone H2A] + acetyl-CoA = N-terminal N(alpha)-acetyl-L-seryl-[histone H2A] + CoA + H(+)</text>
        <dbReference type="Rhea" id="RHEA:50600"/>
        <dbReference type="Rhea" id="RHEA-COMP:12742"/>
        <dbReference type="Rhea" id="RHEA-COMP:12744"/>
        <dbReference type="ChEBI" id="CHEBI:15378"/>
        <dbReference type="ChEBI" id="CHEBI:57287"/>
        <dbReference type="ChEBI" id="CHEBI:57288"/>
        <dbReference type="ChEBI" id="CHEBI:64738"/>
        <dbReference type="ChEBI" id="CHEBI:83690"/>
        <dbReference type="EC" id="2.3.1.257"/>
    </reaction>
</comment>
<evidence type="ECO:0000256" key="2">
    <source>
        <dbReference type="ARBA" id="ARBA00004496"/>
    </source>
</evidence>
<dbReference type="RefSeq" id="XP_022579115.1">
    <property type="nucleotide sequence ID" value="XM_022728087.1"/>
</dbReference>
<organism evidence="14 15">
    <name type="scientific">Penicilliopsis zonata CBS 506.65</name>
    <dbReference type="NCBI Taxonomy" id="1073090"/>
    <lineage>
        <taxon>Eukaryota</taxon>
        <taxon>Fungi</taxon>
        <taxon>Dikarya</taxon>
        <taxon>Ascomycota</taxon>
        <taxon>Pezizomycotina</taxon>
        <taxon>Eurotiomycetes</taxon>
        <taxon>Eurotiomycetidae</taxon>
        <taxon>Eurotiales</taxon>
        <taxon>Aspergillaceae</taxon>
        <taxon>Penicilliopsis</taxon>
    </lineage>
</organism>
<dbReference type="Pfam" id="PF00583">
    <property type="entry name" value="Acetyltransf_1"/>
    <property type="match status" value="1"/>
</dbReference>
<dbReference type="GO" id="GO:0005634">
    <property type="term" value="C:nucleus"/>
    <property type="evidence" value="ECO:0007669"/>
    <property type="project" value="UniProtKB-SubCell"/>
</dbReference>
<evidence type="ECO:0000256" key="7">
    <source>
        <dbReference type="ARBA" id="ARBA00022679"/>
    </source>
</evidence>
<dbReference type="GO" id="GO:0043998">
    <property type="term" value="F:histone H2A acetyltransferase activity"/>
    <property type="evidence" value="ECO:0007669"/>
    <property type="project" value="InterPro"/>
</dbReference>
<dbReference type="EMBL" id="KV878347">
    <property type="protein sequence ID" value="OJJ44605.1"/>
    <property type="molecule type" value="Genomic_DNA"/>
</dbReference>
<dbReference type="PROSITE" id="PS51186">
    <property type="entry name" value="GNAT"/>
    <property type="match status" value="1"/>
</dbReference>
<evidence type="ECO:0000256" key="10">
    <source>
        <dbReference type="ARBA" id="ARBA00047821"/>
    </source>
</evidence>
<feature type="compositionally biased region" description="Basic and acidic residues" evidence="12">
    <location>
        <begin position="40"/>
        <end position="60"/>
    </location>
</feature>
<keyword evidence="6" id="KW-0963">Cytoplasm</keyword>
<dbReference type="STRING" id="1073090.A0A1L9SBL7"/>
<evidence type="ECO:0000256" key="1">
    <source>
        <dbReference type="ARBA" id="ARBA00004123"/>
    </source>
</evidence>
<evidence type="ECO:0000256" key="8">
    <source>
        <dbReference type="ARBA" id="ARBA00023242"/>
    </source>
</evidence>
<proteinExistence type="inferred from homology"/>
<feature type="region of interest" description="Disordered" evidence="12">
    <location>
        <begin position="38"/>
        <end position="60"/>
    </location>
</feature>
<evidence type="ECO:0000256" key="9">
    <source>
        <dbReference type="ARBA" id="ARBA00023315"/>
    </source>
</evidence>
<protein>
    <recommendedName>
        <fullName evidence="5">N-alpha-acetyltransferase 40</fullName>
        <ecNumber evidence="4">2.3.1.257</ecNumber>
    </recommendedName>
</protein>
<evidence type="ECO:0000259" key="13">
    <source>
        <dbReference type="PROSITE" id="PS51186"/>
    </source>
</evidence>
<feature type="domain" description="N-acetyltransferase" evidence="13">
    <location>
        <begin position="98"/>
        <end position="241"/>
    </location>
</feature>
<feature type="region of interest" description="Disordered" evidence="12">
    <location>
        <begin position="1"/>
        <end position="20"/>
    </location>
</feature>
<dbReference type="InterPro" id="IPR016181">
    <property type="entry name" value="Acyl_CoA_acyltransferase"/>
</dbReference>
<evidence type="ECO:0000313" key="15">
    <source>
        <dbReference type="Proteomes" id="UP000184188"/>
    </source>
</evidence>
<dbReference type="InterPro" id="IPR039949">
    <property type="entry name" value="NAA40"/>
</dbReference>
<gene>
    <name evidence="14" type="ORF">ASPZODRAFT_27259</name>
</gene>
<reference evidence="15" key="1">
    <citation type="journal article" date="2017" name="Genome Biol.">
        <title>Comparative genomics reveals high biological diversity and specific adaptations in the industrially and medically important fungal genus Aspergillus.</title>
        <authorList>
            <person name="de Vries R.P."/>
            <person name="Riley R."/>
            <person name="Wiebenga A."/>
            <person name="Aguilar-Osorio G."/>
            <person name="Amillis S."/>
            <person name="Uchima C.A."/>
            <person name="Anderluh G."/>
            <person name="Asadollahi M."/>
            <person name="Askin M."/>
            <person name="Barry K."/>
            <person name="Battaglia E."/>
            <person name="Bayram O."/>
            <person name="Benocci T."/>
            <person name="Braus-Stromeyer S.A."/>
            <person name="Caldana C."/>
            <person name="Canovas D."/>
            <person name="Cerqueira G.C."/>
            <person name="Chen F."/>
            <person name="Chen W."/>
            <person name="Choi C."/>
            <person name="Clum A."/>
            <person name="Dos Santos R.A."/>
            <person name="Damasio A.R."/>
            <person name="Diallinas G."/>
            <person name="Emri T."/>
            <person name="Fekete E."/>
            <person name="Flipphi M."/>
            <person name="Freyberg S."/>
            <person name="Gallo A."/>
            <person name="Gournas C."/>
            <person name="Habgood R."/>
            <person name="Hainaut M."/>
            <person name="Harispe M.L."/>
            <person name="Henrissat B."/>
            <person name="Hilden K.S."/>
            <person name="Hope R."/>
            <person name="Hossain A."/>
            <person name="Karabika E."/>
            <person name="Karaffa L."/>
            <person name="Karanyi Z."/>
            <person name="Krasevec N."/>
            <person name="Kuo A."/>
            <person name="Kusch H."/>
            <person name="LaButti K."/>
            <person name="Lagendijk E.L."/>
            <person name="Lapidus A."/>
            <person name="Levasseur A."/>
            <person name="Lindquist E."/>
            <person name="Lipzen A."/>
            <person name="Logrieco A.F."/>
            <person name="MacCabe A."/>
            <person name="Maekelae M.R."/>
            <person name="Malavazi I."/>
            <person name="Melin P."/>
            <person name="Meyer V."/>
            <person name="Mielnichuk N."/>
            <person name="Miskei M."/>
            <person name="Molnar A.P."/>
            <person name="Mule G."/>
            <person name="Ngan C.Y."/>
            <person name="Orejas M."/>
            <person name="Orosz E."/>
            <person name="Ouedraogo J.P."/>
            <person name="Overkamp K.M."/>
            <person name="Park H.-S."/>
            <person name="Perrone G."/>
            <person name="Piumi F."/>
            <person name="Punt P.J."/>
            <person name="Ram A.F."/>
            <person name="Ramon A."/>
            <person name="Rauscher S."/>
            <person name="Record E."/>
            <person name="Riano-Pachon D.M."/>
            <person name="Robert V."/>
            <person name="Roehrig J."/>
            <person name="Ruller R."/>
            <person name="Salamov A."/>
            <person name="Salih N.S."/>
            <person name="Samson R.A."/>
            <person name="Sandor E."/>
            <person name="Sanguinetti M."/>
            <person name="Schuetze T."/>
            <person name="Sepcic K."/>
            <person name="Shelest E."/>
            <person name="Sherlock G."/>
            <person name="Sophianopoulou V."/>
            <person name="Squina F.M."/>
            <person name="Sun H."/>
            <person name="Susca A."/>
            <person name="Todd R.B."/>
            <person name="Tsang A."/>
            <person name="Unkles S.E."/>
            <person name="van de Wiele N."/>
            <person name="van Rossen-Uffink D."/>
            <person name="Oliveira J.V."/>
            <person name="Vesth T.C."/>
            <person name="Visser J."/>
            <person name="Yu J.-H."/>
            <person name="Zhou M."/>
            <person name="Andersen M.R."/>
            <person name="Archer D.B."/>
            <person name="Baker S.E."/>
            <person name="Benoit I."/>
            <person name="Brakhage A.A."/>
            <person name="Braus G.H."/>
            <person name="Fischer R."/>
            <person name="Frisvad J.C."/>
            <person name="Goldman G.H."/>
            <person name="Houbraken J."/>
            <person name="Oakley B."/>
            <person name="Pocsi I."/>
            <person name="Scazzocchio C."/>
            <person name="Seiboth B."/>
            <person name="vanKuyk P.A."/>
            <person name="Wortman J."/>
            <person name="Dyer P.S."/>
            <person name="Grigoriev I.V."/>
        </authorList>
    </citation>
    <scope>NUCLEOTIDE SEQUENCE [LARGE SCALE GENOMIC DNA]</scope>
    <source>
        <strain evidence="15">CBS 506.65</strain>
    </source>
</reference>
<dbReference type="EC" id="2.3.1.257" evidence="4"/>
<comment type="subcellular location">
    <subcellularLocation>
        <location evidence="2">Cytoplasm</location>
    </subcellularLocation>
    <subcellularLocation>
        <location evidence="1">Nucleus</location>
    </subcellularLocation>
</comment>
<dbReference type="InterPro" id="IPR000182">
    <property type="entry name" value="GNAT_dom"/>
</dbReference>
<keyword evidence="7" id="KW-0808">Transferase</keyword>
<evidence type="ECO:0000313" key="14">
    <source>
        <dbReference type="EMBL" id="OJJ44605.1"/>
    </source>
</evidence>
<evidence type="ECO:0000256" key="11">
    <source>
        <dbReference type="ARBA" id="ARBA00049524"/>
    </source>
</evidence>
<name>A0A1L9SBL7_9EURO</name>
<dbReference type="VEuPathDB" id="FungiDB:ASPZODRAFT_27259"/>
<keyword evidence="9" id="KW-0012">Acyltransferase</keyword>
<sequence>MSKEGRVSKSRARKKDKLPIVERTNQLSLEEFISTYCSESKPKDSKHKDEDSKNEREEDYRTEIYTSETLPGEIFEKCFRLIESTSSKTYLDSSIGWSPLKKRKEMKLPDMRYIILQPHSQDTSSLTDGLSEKDNDCDFGFLSFMVTYEDGQDVLYCYEIHLSPAAQGKGLGEMLMKTYEDIGQRIGLKKCMLTVFRVNEGARRFYARLGYGVDEYSPPPRILRNGTVKEADYLILSKRLETRSA</sequence>
<keyword evidence="15" id="KW-1185">Reference proteome</keyword>
<dbReference type="PANTHER" id="PTHR20531:SF1">
    <property type="entry name" value="N-ALPHA-ACETYLTRANSFERASE 40"/>
    <property type="match status" value="1"/>
</dbReference>
<accession>A0A1L9SBL7</accession>
<dbReference type="GO" id="GO:0010485">
    <property type="term" value="F:histone H4 acetyltransferase activity"/>
    <property type="evidence" value="ECO:0007669"/>
    <property type="project" value="InterPro"/>
</dbReference>